<protein>
    <submittedName>
        <fullName evidence="1">Uncharacterized protein</fullName>
    </submittedName>
</protein>
<name>A0A552FGL6_MICAE</name>
<dbReference type="AlphaFoldDB" id="A0A552FGL6"/>
<accession>A0A552FGL6</accession>
<feature type="non-terminal residue" evidence="1">
    <location>
        <position position="1"/>
    </location>
</feature>
<gene>
    <name evidence="1" type="ORF">EWV91_13955</name>
</gene>
<evidence type="ECO:0000313" key="2">
    <source>
        <dbReference type="Proteomes" id="UP000320293"/>
    </source>
</evidence>
<dbReference type="Proteomes" id="UP000320293">
    <property type="component" value="Unassembled WGS sequence"/>
</dbReference>
<organism evidence="1 2">
    <name type="scientific">Microcystis aeruginosa Ma_QC_Ca_00000000_S207</name>
    <dbReference type="NCBI Taxonomy" id="2486251"/>
    <lineage>
        <taxon>Bacteria</taxon>
        <taxon>Bacillati</taxon>
        <taxon>Cyanobacteriota</taxon>
        <taxon>Cyanophyceae</taxon>
        <taxon>Oscillatoriophycideae</taxon>
        <taxon>Chroococcales</taxon>
        <taxon>Microcystaceae</taxon>
        <taxon>Microcystis</taxon>
    </lineage>
</organism>
<evidence type="ECO:0000313" key="1">
    <source>
        <dbReference type="EMBL" id="TRU45867.1"/>
    </source>
</evidence>
<comment type="caution">
    <text evidence="1">The sequence shown here is derived from an EMBL/GenBank/DDBJ whole genome shotgun (WGS) entry which is preliminary data.</text>
</comment>
<proteinExistence type="predicted"/>
<sequence>SPSQFSKSIKEPTKGYARLKGNIQLNEIADKLECNAEAIEIIKSLEAGAIVLEPTGYWYGSFWVNCAKKLGLNIYWGSAEWIGTFKNLALSFL</sequence>
<dbReference type="EMBL" id="SFBF01000261">
    <property type="protein sequence ID" value="TRU45867.1"/>
    <property type="molecule type" value="Genomic_DNA"/>
</dbReference>
<reference evidence="1 2" key="1">
    <citation type="submission" date="2019-01" db="EMBL/GenBank/DDBJ databases">
        <title>Coherence of Microcystis species and biogeography revealed through population genomics.</title>
        <authorList>
            <person name="Perez-Carrascal O.M."/>
            <person name="Terrat Y."/>
            <person name="Giani A."/>
            <person name="Fortin N."/>
            <person name="Tromas N."/>
            <person name="Shapiro B.J."/>
        </authorList>
    </citation>
    <scope>NUCLEOTIDE SEQUENCE [LARGE SCALE GENOMIC DNA]</scope>
    <source>
        <strain evidence="1">Ma_QC_Ca_00000000_S207</strain>
    </source>
</reference>